<dbReference type="RefSeq" id="WP_154459675.1">
    <property type="nucleotide sequence ID" value="NZ_JAQYTQ010000006.1"/>
</dbReference>
<proteinExistence type="predicted"/>
<sequence length="117" mass="13121">MNYIKKSFRSVSFDSDTFTILDGTTGSYNLCDIDKVWILNEKASKRGKQEPFLAVVPNGPLPAGIFSEPYLFVGLKIIMKDGTICAIYVSKEKTQVGTDQYKEDRKEAEAIRICLSN</sequence>
<accession>A0A7X2N2D5</accession>
<protein>
    <submittedName>
        <fullName evidence="1">Uncharacterized protein</fullName>
    </submittedName>
</protein>
<gene>
    <name evidence="1" type="ORF">FYJ50_03655</name>
</gene>
<evidence type="ECO:0000313" key="1">
    <source>
        <dbReference type="EMBL" id="MSS01209.1"/>
    </source>
</evidence>
<dbReference type="EMBL" id="VUMM01000004">
    <property type="protein sequence ID" value="MSS01209.1"/>
    <property type="molecule type" value="Genomic_DNA"/>
</dbReference>
<dbReference type="Proteomes" id="UP000470082">
    <property type="component" value="Unassembled WGS sequence"/>
</dbReference>
<evidence type="ECO:0000313" key="2">
    <source>
        <dbReference type="Proteomes" id="UP000470082"/>
    </source>
</evidence>
<reference evidence="1 2" key="1">
    <citation type="submission" date="2019-08" db="EMBL/GenBank/DDBJ databases">
        <title>In-depth cultivation of the pig gut microbiome towards novel bacterial diversity and tailored functional studies.</title>
        <authorList>
            <person name="Wylensek D."/>
            <person name="Hitch T.C.A."/>
            <person name="Clavel T."/>
        </authorList>
    </citation>
    <scope>NUCLEOTIDE SEQUENCE [LARGE SCALE GENOMIC DNA]</scope>
    <source>
        <strain evidence="1 2">LKV-178-WT-2G</strain>
    </source>
</reference>
<name>A0A7X2N2D5_9FIRM</name>
<dbReference type="AlphaFoldDB" id="A0A7X2N2D5"/>
<organism evidence="1 2">
    <name type="scientific">Floccifex porci</name>
    <dbReference type="NCBI Taxonomy" id="2606629"/>
    <lineage>
        <taxon>Bacteria</taxon>
        <taxon>Bacillati</taxon>
        <taxon>Bacillota</taxon>
        <taxon>Erysipelotrichia</taxon>
        <taxon>Erysipelotrichales</taxon>
        <taxon>Erysipelotrichaceae</taxon>
        <taxon>Floccifex</taxon>
    </lineage>
</organism>
<comment type="caution">
    <text evidence="1">The sequence shown here is derived from an EMBL/GenBank/DDBJ whole genome shotgun (WGS) entry which is preliminary data.</text>
</comment>
<keyword evidence="2" id="KW-1185">Reference proteome</keyword>